<evidence type="ECO:0000256" key="1">
    <source>
        <dbReference type="SAM" id="MobiDB-lite"/>
    </source>
</evidence>
<name>A0A2T7PXD0_POMCA</name>
<organism evidence="2 3">
    <name type="scientific">Pomacea canaliculata</name>
    <name type="common">Golden apple snail</name>
    <dbReference type="NCBI Taxonomy" id="400727"/>
    <lineage>
        <taxon>Eukaryota</taxon>
        <taxon>Metazoa</taxon>
        <taxon>Spiralia</taxon>
        <taxon>Lophotrochozoa</taxon>
        <taxon>Mollusca</taxon>
        <taxon>Gastropoda</taxon>
        <taxon>Caenogastropoda</taxon>
        <taxon>Architaenioglossa</taxon>
        <taxon>Ampullarioidea</taxon>
        <taxon>Ampullariidae</taxon>
        <taxon>Pomacea</taxon>
    </lineage>
</organism>
<dbReference type="EMBL" id="PZQS01000001">
    <property type="protein sequence ID" value="PVD38086.1"/>
    <property type="molecule type" value="Genomic_DNA"/>
</dbReference>
<gene>
    <name evidence="2" type="ORF">C0Q70_00697</name>
</gene>
<feature type="compositionally biased region" description="Polar residues" evidence="1">
    <location>
        <begin position="1"/>
        <end position="17"/>
    </location>
</feature>
<sequence length="360" mass="37983">MTADQKSSDNPARTVTSEALGPRSSWHAMDSFFDPSFPSESTSARSALVTPTNVGEMTQSSVAIVSLYEASTQVVTSPKSSSPPTGSTPSVSANEWATQLHSSQMAPQTQSQNAAHSLDVPSQPISSASSLTSSFIGTTRLTTVDSGNLLTSRAIESSLKNPWTTIVGTSTFIPLLGSLSSTVASDDLKVMTSLTPSWIETYRESRVVPSTREEVVRTSFDTKLQSSGLASATTQTVQQVSVGTSFGSSVYSINSVPGFTQTANVFSNTLLSSSRSLFPTLTDTNLMSGNLVSVTAAAVERSTTTPPMQQVSVVTPRASSTYGAEQNSVPGFTQTANIFPTLYFQVAGLYFRLSLSPTQT</sequence>
<feature type="region of interest" description="Disordered" evidence="1">
    <location>
        <begin position="100"/>
        <end position="125"/>
    </location>
</feature>
<dbReference type="Proteomes" id="UP000245119">
    <property type="component" value="Linkage Group LG1"/>
</dbReference>
<proteinExistence type="predicted"/>
<accession>A0A2T7PXD0</accession>
<comment type="caution">
    <text evidence="2">The sequence shown here is derived from an EMBL/GenBank/DDBJ whole genome shotgun (WGS) entry which is preliminary data.</text>
</comment>
<keyword evidence="3" id="KW-1185">Reference proteome</keyword>
<feature type="region of interest" description="Disordered" evidence="1">
    <location>
        <begin position="1"/>
        <end position="28"/>
    </location>
</feature>
<reference evidence="2 3" key="1">
    <citation type="submission" date="2018-04" db="EMBL/GenBank/DDBJ databases">
        <title>The genome of golden apple snail Pomacea canaliculata provides insight into stress tolerance and invasive adaptation.</title>
        <authorList>
            <person name="Liu C."/>
            <person name="Liu B."/>
            <person name="Ren Y."/>
            <person name="Zhang Y."/>
            <person name="Wang H."/>
            <person name="Li S."/>
            <person name="Jiang F."/>
            <person name="Yin L."/>
            <person name="Zhang G."/>
            <person name="Qian W."/>
            <person name="Fan W."/>
        </authorList>
    </citation>
    <scope>NUCLEOTIDE SEQUENCE [LARGE SCALE GENOMIC DNA]</scope>
    <source>
        <strain evidence="2">SZHN2017</strain>
        <tissue evidence="2">Muscle</tissue>
    </source>
</reference>
<dbReference type="AlphaFoldDB" id="A0A2T7PXD0"/>
<evidence type="ECO:0000313" key="3">
    <source>
        <dbReference type="Proteomes" id="UP000245119"/>
    </source>
</evidence>
<protein>
    <submittedName>
        <fullName evidence="2">Uncharacterized protein</fullName>
    </submittedName>
</protein>
<evidence type="ECO:0000313" key="2">
    <source>
        <dbReference type="EMBL" id="PVD38086.1"/>
    </source>
</evidence>
<feature type="compositionally biased region" description="Polar residues" evidence="1">
    <location>
        <begin position="100"/>
        <end position="115"/>
    </location>
</feature>